<dbReference type="PANTHER" id="PTHR30346:SF28">
    <property type="entry name" value="HTH-TYPE TRANSCRIPTIONAL REGULATOR CYNR"/>
    <property type="match status" value="1"/>
</dbReference>
<dbReference type="InterPro" id="IPR036390">
    <property type="entry name" value="WH_DNA-bd_sf"/>
</dbReference>
<keyword evidence="5" id="KW-0732">Signal</keyword>
<evidence type="ECO:0000259" key="6">
    <source>
        <dbReference type="PROSITE" id="PS50931"/>
    </source>
</evidence>
<dbReference type="GO" id="GO:0032993">
    <property type="term" value="C:protein-DNA complex"/>
    <property type="evidence" value="ECO:0007669"/>
    <property type="project" value="TreeGrafter"/>
</dbReference>
<dbReference type="Pfam" id="PF00126">
    <property type="entry name" value="HTH_1"/>
    <property type="match status" value="1"/>
</dbReference>
<name>A0A857J5W7_9BURK</name>
<proteinExistence type="inferred from homology"/>
<evidence type="ECO:0000313" key="7">
    <source>
        <dbReference type="EMBL" id="QHI98489.1"/>
    </source>
</evidence>
<dbReference type="GO" id="GO:0003700">
    <property type="term" value="F:DNA-binding transcription factor activity"/>
    <property type="evidence" value="ECO:0007669"/>
    <property type="project" value="InterPro"/>
</dbReference>
<accession>A0A857J5W7</accession>
<dbReference type="InterPro" id="IPR000847">
    <property type="entry name" value="LysR_HTH_N"/>
</dbReference>
<keyword evidence="8" id="KW-1185">Reference proteome</keyword>
<dbReference type="InterPro" id="IPR005119">
    <property type="entry name" value="LysR_subst-bd"/>
</dbReference>
<dbReference type="InterPro" id="IPR036388">
    <property type="entry name" value="WH-like_DNA-bd_sf"/>
</dbReference>
<dbReference type="Pfam" id="PF03466">
    <property type="entry name" value="LysR_substrate"/>
    <property type="match status" value="1"/>
</dbReference>
<feature type="chain" id="PRO_5032526145" evidence="5">
    <location>
        <begin position="24"/>
        <end position="293"/>
    </location>
</feature>
<evidence type="ECO:0000256" key="2">
    <source>
        <dbReference type="ARBA" id="ARBA00023015"/>
    </source>
</evidence>
<feature type="signal peptide" evidence="5">
    <location>
        <begin position="1"/>
        <end position="23"/>
    </location>
</feature>
<evidence type="ECO:0000256" key="1">
    <source>
        <dbReference type="ARBA" id="ARBA00009437"/>
    </source>
</evidence>
<evidence type="ECO:0000256" key="3">
    <source>
        <dbReference type="ARBA" id="ARBA00023125"/>
    </source>
</evidence>
<dbReference type="KEGG" id="xyk:GT347_11085"/>
<reference evidence="7 8" key="1">
    <citation type="submission" date="2020-01" db="EMBL/GenBank/DDBJ databases">
        <title>Genome sequencing of strain KACC 21265.</title>
        <authorList>
            <person name="Heo J."/>
            <person name="Kim S.-J."/>
            <person name="Kim J.-S."/>
            <person name="Hong S.-B."/>
            <person name="Kwon S.-W."/>
        </authorList>
    </citation>
    <scope>NUCLEOTIDE SEQUENCE [LARGE SCALE GENOMIC DNA]</scope>
    <source>
        <strain evidence="7 8">KACC 21265</strain>
    </source>
</reference>
<evidence type="ECO:0000256" key="5">
    <source>
        <dbReference type="SAM" id="SignalP"/>
    </source>
</evidence>
<keyword evidence="3" id="KW-0238">DNA-binding</keyword>
<evidence type="ECO:0000313" key="8">
    <source>
        <dbReference type="Proteomes" id="UP000464787"/>
    </source>
</evidence>
<dbReference type="SUPFAM" id="SSF46785">
    <property type="entry name" value="Winged helix' DNA-binding domain"/>
    <property type="match status" value="1"/>
</dbReference>
<organism evidence="7 8">
    <name type="scientific">Xylophilus rhododendri</name>
    <dbReference type="NCBI Taxonomy" id="2697032"/>
    <lineage>
        <taxon>Bacteria</taxon>
        <taxon>Pseudomonadati</taxon>
        <taxon>Pseudomonadota</taxon>
        <taxon>Betaproteobacteria</taxon>
        <taxon>Burkholderiales</taxon>
        <taxon>Xylophilus</taxon>
    </lineage>
</organism>
<sequence>MNLGSLNTLRAILVHGSFTAAGAAVGCTPSAVSLQIKQLEEFFGQPLFDRSTRVPRPTGFAVEIASAAADFGERIEALRAGPSRLLEGRFRLGVITSMQSDLLPPALRLLGQRYPALDVRVPPLNDTDELLTELRAGRIEAALLVRPENGGSSRMAWHELRRQPYVMLAPPDAPEADPRSLLANHGWIGYDTSLPGGRVAARHVRSLVPGLVCQREFRSMDAIVSMVSLGLGVTVVPQPRERLVQAYGLRVIGLGRQAPFRRIALVWRRADEGNRKVAEVVAAFRQVQEDASA</sequence>
<dbReference type="EMBL" id="CP047650">
    <property type="protein sequence ID" value="QHI98489.1"/>
    <property type="molecule type" value="Genomic_DNA"/>
</dbReference>
<dbReference type="SUPFAM" id="SSF53850">
    <property type="entry name" value="Periplasmic binding protein-like II"/>
    <property type="match status" value="1"/>
</dbReference>
<comment type="similarity">
    <text evidence="1">Belongs to the LysR transcriptional regulatory family.</text>
</comment>
<feature type="domain" description="HTH lysR-type" evidence="6">
    <location>
        <begin position="1"/>
        <end position="58"/>
    </location>
</feature>
<keyword evidence="2" id="KW-0805">Transcription regulation</keyword>
<dbReference type="PROSITE" id="PS50931">
    <property type="entry name" value="HTH_LYSR"/>
    <property type="match status" value="1"/>
</dbReference>
<dbReference type="Proteomes" id="UP000464787">
    <property type="component" value="Chromosome"/>
</dbReference>
<keyword evidence="4" id="KW-0804">Transcription</keyword>
<evidence type="ECO:0000256" key="4">
    <source>
        <dbReference type="ARBA" id="ARBA00023163"/>
    </source>
</evidence>
<dbReference type="AlphaFoldDB" id="A0A857J5W7"/>
<dbReference type="Gene3D" id="1.10.10.10">
    <property type="entry name" value="Winged helix-like DNA-binding domain superfamily/Winged helix DNA-binding domain"/>
    <property type="match status" value="1"/>
</dbReference>
<dbReference type="PANTHER" id="PTHR30346">
    <property type="entry name" value="TRANSCRIPTIONAL DUAL REGULATOR HCAR-RELATED"/>
    <property type="match status" value="1"/>
</dbReference>
<dbReference type="RefSeq" id="WP_160552006.1">
    <property type="nucleotide sequence ID" value="NZ_CP047650.1"/>
</dbReference>
<dbReference type="Gene3D" id="3.40.190.10">
    <property type="entry name" value="Periplasmic binding protein-like II"/>
    <property type="match status" value="2"/>
</dbReference>
<protein>
    <submittedName>
        <fullName evidence="7">LysR family transcriptional regulator</fullName>
    </submittedName>
</protein>
<gene>
    <name evidence="7" type="ORF">GT347_11085</name>
</gene>
<dbReference type="GO" id="GO:0003677">
    <property type="term" value="F:DNA binding"/>
    <property type="evidence" value="ECO:0007669"/>
    <property type="project" value="UniProtKB-KW"/>
</dbReference>